<evidence type="ECO:0000313" key="3">
    <source>
        <dbReference type="Proteomes" id="UP001177003"/>
    </source>
</evidence>
<dbReference type="EMBL" id="OX465086">
    <property type="protein sequence ID" value="CAI9260649.1"/>
    <property type="molecule type" value="Genomic_DNA"/>
</dbReference>
<proteinExistence type="predicted"/>
<feature type="compositionally biased region" description="Acidic residues" evidence="1">
    <location>
        <begin position="1"/>
        <end position="21"/>
    </location>
</feature>
<feature type="compositionally biased region" description="Basic and acidic residues" evidence="1">
    <location>
        <begin position="27"/>
        <end position="36"/>
    </location>
</feature>
<keyword evidence="3" id="KW-1185">Reference proteome</keyword>
<evidence type="ECO:0000313" key="2">
    <source>
        <dbReference type="EMBL" id="CAI9260649.1"/>
    </source>
</evidence>
<reference evidence="2" key="1">
    <citation type="submission" date="2023-04" db="EMBL/GenBank/DDBJ databases">
        <authorList>
            <person name="Vijverberg K."/>
            <person name="Xiong W."/>
            <person name="Schranz E."/>
        </authorList>
    </citation>
    <scope>NUCLEOTIDE SEQUENCE</scope>
</reference>
<organism evidence="2 3">
    <name type="scientific">Lactuca saligna</name>
    <name type="common">Willowleaf lettuce</name>
    <dbReference type="NCBI Taxonomy" id="75948"/>
    <lineage>
        <taxon>Eukaryota</taxon>
        <taxon>Viridiplantae</taxon>
        <taxon>Streptophyta</taxon>
        <taxon>Embryophyta</taxon>
        <taxon>Tracheophyta</taxon>
        <taxon>Spermatophyta</taxon>
        <taxon>Magnoliopsida</taxon>
        <taxon>eudicotyledons</taxon>
        <taxon>Gunneridae</taxon>
        <taxon>Pentapetalae</taxon>
        <taxon>asterids</taxon>
        <taxon>campanulids</taxon>
        <taxon>Asterales</taxon>
        <taxon>Asteraceae</taxon>
        <taxon>Cichorioideae</taxon>
        <taxon>Cichorieae</taxon>
        <taxon>Lactucinae</taxon>
        <taxon>Lactuca</taxon>
    </lineage>
</organism>
<dbReference type="AlphaFoldDB" id="A0AA35V2H5"/>
<dbReference type="Proteomes" id="UP001177003">
    <property type="component" value="Chromosome 0"/>
</dbReference>
<sequence>MEEEDQDDGSDLDDSEHEDTSDYAYSDSDRHTETTKKIRKRGLIRLPKLQTEHTNSDGRKKRLKFDEFGRFAGKYKSQLTSYLGDLVRERVGVSVFN</sequence>
<name>A0AA35V2H5_LACSI</name>
<gene>
    <name evidence="2" type="ORF">LSALG_LOCUS1478</name>
</gene>
<feature type="region of interest" description="Disordered" evidence="1">
    <location>
        <begin position="1"/>
        <end position="42"/>
    </location>
</feature>
<evidence type="ECO:0000256" key="1">
    <source>
        <dbReference type="SAM" id="MobiDB-lite"/>
    </source>
</evidence>
<protein>
    <submittedName>
        <fullName evidence="2">Uncharacterized protein</fullName>
    </submittedName>
</protein>
<accession>A0AA35V2H5</accession>